<sequence length="254" mass="27004">MARRRDGRGVCLPEGRRLPARHPRRRQDAGVLSLHRARSGRGGLSSLPPLALQAPLLLVLQLWQGLPAAWRFERVRFEQGAWWQLLSAQWVHLSLPHALANAAVLLLIAWLLRPWLSTAIQCGLLAGAVAGVAAVIALDPGCAYYAGFSGALHGWFGGAAVWLAGRRSSPGLAALRPTSAAPDETADTGPPPAWPWIMLALLVLKVGLESAGLLPSAWSFMVYWPSHAAGLAGGLLAACLMRAGARLMPPARSA</sequence>
<reference evidence="7 8" key="1">
    <citation type="submission" date="2018-03" db="EMBL/GenBank/DDBJ databases">
        <title>Comparative genomics illustrates the genes involved in a hyperalkaliphilic mechanisms of Serpentinomonas isolated from highly-alkaline calcium-rich serpentinized springs.</title>
        <authorList>
            <person name="Suzuki S."/>
            <person name="Ishii S."/>
            <person name="Walworth N."/>
            <person name="Bird L."/>
            <person name="Kuenen J.G."/>
            <person name="Nealson K.H."/>
        </authorList>
    </citation>
    <scope>NUCLEOTIDE SEQUENCE [LARGE SCALE GENOMIC DNA]</scope>
    <source>
        <strain evidence="7 8">83</strain>
    </source>
</reference>
<feature type="transmembrane region" description="Helical" evidence="5">
    <location>
        <begin position="119"/>
        <end position="138"/>
    </location>
</feature>
<comment type="caution">
    <text evidence="7">The sequence shown here is derived from an EMBL/GenBank/DDBJ whole genome shotgun (WGS) entry which is preliminary data.</text>
</comment>
<keyword evidence="3 5" id="KW-1133">Transmembrane helix</keyword>
<dbReference type="EMBL" id="PVLR01000024">
    <property type="protein sequence ID" value="PRD68825.1"/>
    <property type="molecule type" value="Genomic_DNA"/>
</dbReference>
<dbReference type="AlphaFoldDB" id="A0A2S9KEM6"/>
<evidence type="ECO:0000313" key="8">
    <source>
        <dbReference type="Proteomes" id="UP000238326"/>
    </source>
</evidence>
<feature type="domain" description="Peptidase S54 rhomboid" evidence="6">
    <location>
        <begin position="80"/>
        <end position="241"/>
    </location>
</feature>
<keyword evidence="8" id="KW-1185">Reference proteome</keyword>
<evidence type="ECO:0000256" key="1">
    <source>
        <dbReference type="ARBA" id="ARBA00004141"/>
    </source>
</evidence>
<feature type="transmembrane region" description="Helical" evidence="5">
    <location>
        <begin position="224"/>
        <end position="245"/>
    </location>
</feature>
<feature type="transmembrane region" description="Helical" evidence="5">
    <location>
        <begin position="144"/>
        <end position="165"/>
    </location>
</feature>
<evidence type="ECO:0000256" key="4">
    <source>
        <dbReference type="ARBA" id="ARBA00023136"/>
    </source>
</evidence>
<proteinExistence type="predicted"/>
<organism evidence="7 8">
    <name type="scientific">Malikia spinosa</name>
    <dbReference type="NCBI Taxonomy" id="86180"/>
    <lineage>
        <taxon>Bacteria</taxon>
        <taxon>Pseudomonadati</taxon>
        <taxon>Pseudomonadota</taxon>
        <taxon>Betaproteobacteria</taxon>
        <taxon>Burkholderiales</taxon>
        <taxon>Comamonadaceae</taxon>
        <taxon>Malikia</taxon>
    </lineage>
</organism>
<evidence type="ECO:0000256" key="2">
    <source>
        <dbReference type="ARBA" id="ARBA00022692"/>
    </source>
</evidence>
<keyword evidence="4 5" id="KW-0472">Membrane</keyword>
<dbReference type="Proteomes" id="UP000238326">
    <property type="component" value="Unassembled WGS sequence"/>
</dbReference>
<feature type="transmembrane region" description="Helical" evidence="5">
    <location>
        <begin position="90"/>
        <end position="112"/>
    </location>
</feature>
<dbReference type="GO" id="GO:0004252">
    <property type="term" value="F:serine-type endopeptidase activity"/>
    <property type="evidence" value="ECO:0007669"/>
    <property type="project" value="InterPro"/>
</dbReference>
<keyword evidence="2 5" id="KW-0812">Transmembrane</keyword>
<dbReference type="SUPFAM" id="SSF144091">
    <property type="entry name" value="Rhomboid-like"/>
    <property type="match status" value="1"/>
</dbReference>
<evidence type="ECO:0000256" key="3">
    <source>
        <dbReference type="ARBA" id="ARBA00022989"/>
    </source>
</evidence>
<dbReference type="Gene3D" id="1.20.1540.10">
    <property type="entry name" value="Rhomboid-like"/>
    <property type="match status" value="1"/>
</dbReference>
<protein>
    <recommendedName>
        <fullName evidence="6">Peptidase S54 rhomboid domain-containing protein</fullName>
    </recommendedName>
</protein>
<dbReference type="Pfam" id="PF01694">
    <property type="entry name" value="Rhomboid"/>
    <property type="match status" value="1"/>
</dbReference>
<accession>A0A2S9KEM6</accession>
<dbReference type="GO" id="GO:0016020">
    <property type="term" value="C:membrane"/>
    <property type="evidence" value="ECO:0007669"/>
    <property type="project" value="UniProtKB-SubCell"/>
</dbReference>
<evidence type="ECO:0000256" key="5">
    <source>
        <dbReference type="SAM" id="Phobius"/>
    </source>
</evidence>
<feature type="transmembrane region" description="Helical" evidence="5">
    <location>
        <begin position="196"/>
        <end position="218"/>
    </location>
</feature>
<dbReference type="InterPro" id="IPR035952">
    <property type="entry name" value="Rhomboid-like_sf"/>
</dbReference>
<evidence type="ECO:0000259" key="6">
    <source>
        <dbReference type="Pfam" id="PF01694"/>
    </source>
</evidence>
<evidence type="ECO:0000313" key="7">
    <source>
        <dbReference type="EMBL" id="PRD68825.1"/>
    </source>
</evidence>
<dbReference type="OrthoDB" id="8913950at2"/>
<comment type="subcellular location">
    <subcellularLocation>
        <location evidence="1">Membrane</location>
        <topology evidence="1">Multi-pass membrane protein</topology>
    </subcellularLocation>
</comment>
<name>A0A2S9KEM6_9BURK</name>
<dbReference type="InterPro" id="IPR022764">
    <property type="entry name" value="Peptidase_S54_rhomboid_dom"/>
</dbReference>
<gene>
    <name evidence="7" type="ORF">C6P61_09255</name>
</gene>